<feature type="compositionally biased region" description="Basic and acidic residues" evidence="2">
    <location>
        <begin position="180"/>
        <end position="191"/>
    </location>
</feature>
<accession>A0AAW1QG89</accession>
<feature type="compositionally biased region" description="Low complexity" evidence="2">
    <location>
        <begin position="160"/>
        <end position="175"/>
    </location>
</feature>
<protein>
    <recommendedName>
        <fullName evidence="3">HTH HARE-type domain-containing protein</fullName>
    </recommendedName>
</protein>
<dbReference type="AlphaFoldDB" id="A0AAW1QG89"/>
<dbReference type="InterPro" id="IPR007759">
    <property type="entry name" value="Asxl_HARE-HTH"/>
</dbReference>
<evidence type="ECO:0000313" key="5">
    <source>
        <dbReference type="Proteomes" id="UP001489004"/>
    </source>
</evidence>
<keyword evidence="5" id="KW-1185">Reference proteome</keyword>
<evidence type="ECO:0000259" key="3">
    <source>
        <dbReference type="PROSITE" id="PS51913"/>
    </source>
</evidence>
<dbReference type="PROSITE" id="PS51913">
    <property type="entry name" value="HTH_HARE"/>
    <property type="match status" value="1"/>
</dbReference>
<gene>
    <name evidence="4" type="ORF">WJX72_008553</name>
</gene>
<dbReference type="EMBL" id="JALJOR010000003">
    <property type="protein sequence ID" value="KAK9820280.1"/>
    <property type="molecule type" value="Genomic_DNA"/>
</dbReference>
<keyword evidence="1" id="KW-0804">Transcription</keyword>
<organism evidence="4 5">
    <name type="scientific">[Myrmecia] bisecta</name>
    <dbReference type="NCBI Taxonomy" id="41462"/>
    <lineage>
        <taxon>Eukaryota</taxon>
        <taxon>Viridiplantae</taxon>
        <taxon>Chlorophyta</taxon>
        <taxon>core chlorophytes</taxon>
        <taxon>Trebouxiophyceae</taxon>
        <taxon>Trebouxiales</taxon>
        <taxon>Trebouxiaceae</taxon>
        <taxon>Myrmecia</taxon>
    </lineage>
</organism>
<proteinExistence type="predicted"/>
<feature type="region of interest" description="Disordered" evidence="2">
    <location>
        <begin position="286"/>
        <end position="306"/>
    </location>
</feature>
<reference evidence="4 5" key="1">
    <citation type="journal article" date="2024" name="Nat. Commun.">
        <title>Phylogenomics reveals the evolutionary origins of lichenization in chlorophyte algae.</title>
        <authorList>
            <person name="Puginier C."/>
            <person name="Libourel C."/>
            <person name="Otte J."/>
            <person name="Skaloud P."/>
            <person name="Haon M."/>
            <person name="Grisel S."/>
            <person name="Petersen M."/>
            <person name="Berrin J.G."/>
            <person name="Delaux P.M."/>
            <person name="Dal Grande F."/>
            <person name="Keller J."/>
        </authorList>
    </citation>
    <scope>NUCLEOTIDE SEQUENCE [LARGE SCALE GENOMIC DNA]</scope>
    <source>
        <strain evidence="4 5">SAG 2043</strain>
    </source>
</reference>
<feature type="domain" description="HTH HARE-type" evidence="3">
    <location>
        <begin position="1"/>
        <end position="62"/>
    </location>
</feature>
<feature type="compositionally biased region" description="Low complexity" evidence="2">
    <location>
        <begin position="402"/>
        <end position="413"/>
    </location>
</feature>
<comment type="caution">
    <text evidence="4">The sequence shown here is derived from an EMBL/GenBank/DDBJ whole genome shotgun (WGS) entry which is preliminary data.</text>
</comment>
<feature type="region of interest" description="Disordered" evidence="2">
    <location>
        <begin position="368"/>
        <end position="438"/>
    </location>
</feature>
<dbReference type="GO" id="GO:0006355">
    <property type="term" value="P:regulation of DNA-templated transcription"/>
    <property type="evidence" value="ECO:0007669"/>
    <property type="project" value="InterPro"/>
</dbReference>
<evidence type="ECO:0000313" key="4">
    <source>
        <dbReference type="EMBL" id="KAK9820280.1"/>
    </source>
</evidence>
<evidence type="ECO:0000256" key="1">
    <source>
        <dbReference type="ARBA" id="ARBA00023163"/>
    </source>
</evidence>
<feature type="region of interest" description="Disordered" evidence="2">
    <location>
        <begin position="158"/>
        <end position="250"/>
    </location>
</feature>
<evidence type="ECO:0000256" key="2">
    <source>
        <dbReference type="SAM" id="MobiDB-lite"/>
    </source>
</evidence>
<dbReference type="Pfam" id="PF05066">
    <property type="entry name" value="HARE-HTH"/>
    <property type="match status" value="1"/>
</dbReference>
<sequence length="553" mass="60470">MERRLMTTGEITKVALDRALINCQGKTPEATMASALYTDVKRKGDQSVFTRPEEGLFGLREWEEEGFVAEALPGSVPSPVQVIKRNRTPGARQVKKPHRFIAAQRYDDHDDVLINDNGYMMQQHGYHPLGPRMNSESGAALRLLGDVCLTSGDDSPMLIESYNSEGHGSHSGSKSPFQRSRPEPIRVDHSPTRSGRGSPDGRTSPYPDGLATLHEAATSPCGLAPLPTVSGQSSPEFSRKSKRPKLEVDVPGQDPHEMEGVMQMHSSTPNTLALIHSLQTPRLHISPLHSPTPPPSTSAYPHHHRAPTYQHAETSTHTPGTLDTSAMLMLVNEAGAEGFNNMAYRQTSRNLVRYVAPCLLVMKEPSGPHPALKSSAVDRPMPASKSSYLGGSRTYDFENRSAPGPATGPAATPRGYSHAGQPDQCESPYKETSGANASERLFRMESKVKRLERSLGTSHPQVGKAWLFLSRAYQSENSPEYAEKAEVALVRAWQICSACFKTCQQQASSCDQSFNYLLDRIRALSHKPNEDVGTLPSNMVPMGENIAVTNIQT</sequence>
<name>A0AAW1QG89_9CHLO</name>
<dbReference type="Proteomes" id="UP001489004">
    <property type="component" value="Unassembled WGS sequence"/>
</dbReference>